<feature type="domain" description="Conserved Oligomeric Golgi complex subunit 6 C-terminal" evidence="1">
    <location>
        <begin position="1"/>
        <end position="259"/>
    </location>
</feature>
<dbReference type="SMART" id="SM01087">
    <property type="entry name" value="COG6"/>
    <property type="match status" value="1"/>
</dbReference>
<feature type="non-terminal residue" evidence="2">
    <location>
        <position position="440"/>
    </location>
</feature>
<gene>
    <name evidence="2" type="primary">COG6</name>
    <name evidence="2" type="ORF">HK099_002202</name>
</gene>
<accession>A0AAD5XS35</accession>
<keyword evidence="3" id="KW-1185">Reference proteome</keyword>
<dbReference type="PANTHER" id="PTHR21506:SF0">
    <property type="entry name" value="CONSERVED OLIGOMERIC GOLGI COMPLEX SUBUNIT 6"/>
    <property type="match status" value="1"/>
</dbReference>
<dbReference type="InterPro" id="IPR048369">
    <property type="entry name" value="COG6_C"/>
</dbReference>
<dbReference type="InterPro" id="IPR010490">
    <property type="entry name" value="COG6"/>
</dbReference>
<dbReference type="EMBL" id="JADGJW010001709">
    <property type="protein sequence ID" value="KAJ3201557.1"/>
    <property type="molecule type" value="Genomic_DNA"/>
</dbReference>
<dbReference type="Pfam" id="PF20653">
    <property type="entry name" value="COG6_C"/>
    <property type="match status" value="1"/>
</dbReference>
<evidence type="ECO:0000313" key="3">
    <source>
        <dbReference type="Proteomes" id="UP001211065"/>
    </source>
</evidence>
<name>A0AAD5XS35_9FUNG</name>
<evidence type="ECO:0000313" key="2">
    <source>
        <dbReference type="EMBL" id="KAJ3201557.1"/>
    </source>
</evidence>
<organism evidence="2 3">
    <name type="scientific">Clydaea vesicula</name>
    <dbReference type="NCBI Taxonomy" id="447962"/>
    <lineage>
        <taxon>Eukaryota</taxon>
        <taxon>Fungi</taxon>
        <taxon>Fungi incertae sedis</taxon>
        <taxon>Chytridiomycota</taxon>
        <taxon>Chytridiomycota incertae sedis</taxon>
        <taxon>Chytridiomycetes</taxon>
        <taxon>Lobulomycetales</taxon>
        <taxon>Lobulomycetaceae</taxon>
        <taxon>Clydaea</taxon>
    </lineage>
</organism>
<dbReference type="Proteomes" id="UP001211065">
    <property type="component" value="Unassembled WGS sequence"/>
</dbReference>
<reference evidence="2" key="1">
    <citation type="submission" date="2020-05" db="EMBL/GenBank/DDBJ databases">
        <title>Phylogenomic resolution of chytrid fungi.</title>
        <authorList>
            <person name="Stajich J.E."/>
            <person name="Amses K."/>
            <person name="Simmons R."/>
            <person name="Seto K."/>
            <person name="Myers J."/>
            <person name="Bonds A."/>
            <person name="Quandt C.A."/>
            <person name="Barry K."/>
            <person name="Liu P."/>
            <person name="Grigoriev I."/>
            <person name="Longcore J.E."/>
            <person name="James T.Y."/>
        </authorList>
    </citation>
    <scope>NUCLEOTIDE SEQUENCE</scope>
    <source>
        <strain evidence="2">JEL0476</strain>
    </source>
</reference>
<dbReference type="AlphaFoldDB" id="A0AAD5XS35"/>
<dbReference type="PANTHER" id="PTHR21506">
    <property type="entry name" value="COMPONENT OF OLIGOMERIC GOLGI COMPLEX 6"/>
    <property type="match status" value="1"/>
</dbReference>
<comment type="caution">
    <text evidence="2">The sequence shown here is derived from an EMBL/GenBank/DDBJ whole genome shotgun (WGS) entry which is preliminary data.</text>
</comment>
<dbReference type="GO" id="GO:0017119">
    <property type="term" value="C:Golgi transport complex"/>
    <property type="evidence" value="ECO:0007669"/>
    <property type="project" value="InterPro"/>
</dbReference>
<proteinExistence type="predicted"/>
<sequence>MGLYEENAYVILFKWNQSEFKSFNREIIEVSPILRESLKALKNRPALYESCIEEISQIRKTTLLRAFIDALTRGGPGGTPKPIEMHAHDPLRYIGDMLAWLHQAAANEREVLESLMDIKMESSRKMSVEIDPVDIESTTVTSNEALENPENNFFHTESLIKLTDKETLMQVLDKNLEGTIRPLKVRVEQILSASPGAIQSYKISNVIHFYDSTIKKVLGKRSQLSLALTELNDISNRVFFDTLNTQAKILSSYDSSLLPTEKKEKEVEKVLTATLDPLLQMCVESSAKLASIESATYMVNCLHYIHMALVLYPYTQRHVNVIELQIESQIEVLTDEMYQFILRQSKLSPFIQAIENNHDKQPLSLLPETNYKVISEAMAWLDVYLGSLGPDDTSSAVTRLLSSTRLARQVLRGGYLKFLGAYKLVYQQVMDPANKYEFPA</sequence>
<dbReference type="GO" id="GO:0006891">
    <property type="term" value="P:intra-Golgi vesicle-mediated transport"/>
    <property type="evidence" value="ECO:0007669"/>
    <property type="project" value="InterPro"/>
</dbReference>
<evidence type="ECO:0000259" key="1">
    <source>
        <dbReference type="Pfam" id="PF20653"/>
    </source>
</evidence>
<protein>
    <submittedName>
        <fullName evidence="2">Golgi transport complex subunit 6</fullName>
    </submittedName>
</protein>